<dbReference type="EMBL" id="OU896721">
    <property type="protein sequence ID" value="CAG9817380.1"/>
    <property type="molecule type" value="Genomic_DNA"/>
</dbReference>
<dbReference type="GO" id="GO:0031397">
    <property type="term" value="P:negative regulation of protein ubiquitination"/>
    <property type="evidence" value="ECO:0007669"/>
    <property type="project" value="TreeGrafter"/>
</dbReference>
<dbReference type="GO" id="GO:1903094">
    <property type="term" value="P:negative regulation of protein K48-linked deubiquitination"/>
    <property type="evidence" value="ECO:0007669"/>
    <property type="project" value="TreeGrafter"/>
</dbReference>
<dbReference type="PROSITE" id="PS50033">
    <property type="entry name" value="UBX"/>
    <property type="match status" value="1"/>
</dbReference>
<comment type="subcellular location">
    <subcellularLocation>
        <location evidence="1">Cytoplasm</location>
    </subcellularLocation>
</comment>
<keyword evidence="2" id="KW-0963">Cytoplasm</keyword>
<evidence type="ECO:0008006" key="9">
    <source>
        <dbReference type="Google" id="ProtNLM"/>
    </source>
</evidence>
<dbReference type="GO" id="GO:0036435">
    <property type="term" value="F:K48-linked polyubiquitin modification-dependent protein binding"/>
    <property type="evidence" value="ECO:0007669"/>
    <property type="project" value="TreeGrafter"/>
</dbReference>
<evidence type="ECO:0000313" key="7">
    <source>
        <dbReference type="EMBL" id="CAG9817380.1"/>
    </source>
</evidence>
<reference evidence="7" key="2">
    <citation type="submission" date="2022-10" db="EMBL/GenBank/DDBJ databases">
        <authorList>
            <consortium name="ENA_rothamsted_submissions"/>
            <consortium name="culmorum"/>
            <person name="King R."/>
        </authorList>
    </citation>
    <scope>NUCLEOTIDE SEQUENCE</scope>
</reference>
<feature type="domain" description="UBX" evidence="6">
    <location>
        <begin position="306"/>
        <end position="363"/>
    </location>
</feature>
<proteinExistence type="predicted"/>
<feature type="compositionally biased region" description="Basic and acidic residues" evidence="4">
    <location>
        <begin position="125"/>
        <end position="169"/>
    </location>
</feature>
<dbReference type="Proteomes" id="UP001153737">
    <property type="component" value="Chromosome 15"/>
</dbReference>
<dbReference type="PANTHER" id="PTHR46340:SF1">
    <property type="entry name" value="UBX DOMAIN-CONTAINING PROTEIN 1"/>
    <property type="match status" value="1"/>
</dbReference>
<dbReference type="Pfam" id="PF22562">
    <property type="entry name" value="UBA_7"/>
    <property type="match status" value="1"/>
</dbReference>
<dbReference type="PROSITE" id="PS50030">
    <property type="entry name" value="UBA"/>
    <property type="match status" value="1"/>
</dbReference>
<evidence type="ECO:0000256" key="1">
    <source>
        <dbReference type="ARBA" id="ARBA00004496"/>
    </source>
</evidence>
<protein>
    <recommendedName>
        <fullName evidence="9">UBX domain-containing protein 1</fullName>
    </recommendedName>
</protein>
<evidence type="ECO:0000256" key="2">
    <source>
        <dbReference type="ARBA" id="ARBA00022490"/>
    </source>
</evidence>
<feature type="region of interest" description="Disordered" evidence="4">
    <location>
        <begin position="246"/>
        <end position="296"/>
    </location>
</feature>
<dbReference type="Gene3D" id="1.10.8.10">
    <property type="entry name" value="DNA helicase RuvA subunit, C-terminal domain"/>
    <property type="match status" value="1"/>
</dbReference>
<dbReference type="PANTHER" id="PTHR46340">
    <property type="entry name" value="UBX DOMAIN-CONTAINING PROTEIN 1"/>
    <property type="match status" value="1"/>
</dbReference>
<gene>
    <name evidence="7" type="ORF">PHAECO_LOCUS4605</name>
</gene>
<feature type="domain" description="UBA" evidence="5">
    <location>
        <begin position="1"/>
        <end position="40"/>
    </location>
</feature>
<dbReference type="GO" id="GO:0032435">
    <property type="term" value="P:negative regulation of proteasomal ubiquitin-dependent protein catabolic process"/>
    <property type="evidence" value="ECO:0007669"/>
    <property type="project" value="TreeGrafter"/>
</dbReference>
<accession>A0A9N9SHJ3</accession>
<sequence length="363" mass="41392">MSSVVDTLVEMGFSKQKAEIAVAKTASQDLQVVMDWIISHEDELESLTSSISDSVPVSAPVEVEQPANVSTSENNVEMAPVEGSEEPSPIAKSIRCDDCQKLFKSNEEVEFHAAKSGQSNFSESTEEKKPLTDAEKKEQLAKIEAKLRQRRLEREAREKEEPLLREKNRINNFSESTEEKKPLTDAEKKEQLAKIEAKLRQRRLEREAREKEEALLREKNRIKSGKEMLEAKKRHEELEMKKIIEQRKREKEEERLAKQRVRDQIEQDKLARKAKFSGAASEPPVAPPVTTPAATPRPAVNYTEIRLQIKLPDGSGLTQTFGAKEPLSSVRLFVEMSQKVNETSFSLMRSYPRKIWHLLLCSL</sequence>
<name>A0A9N9SHJ3_PHACE</name>
<dbReference type="SUPFAM" id="SSF46934">
    <property type="entry name" value="UBA-like"/>
    <property type="match status" value="1"/>
</dbReference>
<dbReference type="InterPro" id="IPR001012">
    <property type="entry name" value="UBX_dom"/>
</dbReference>
<dbReference type="InterPro" id="IPR009060">
    <property type="entry name" value="UBA-like_sf"/>
</dbReference>
<feature type="compositionally biased region" description="Basic and acidic residues" evidence="4">
    <location>
        <begin position="177"/>
        <end position="189"/>
    </location>
</feature>
<evidence type="ECO:0000313" key="8">
    <source>
        <dbReference type="Proteomes" id="UP001153737"/>
    </source>
</evidence>
<dbReference type="Gene3D" id="3.10.20.90">
    <property type="entry name" value="Phosphatidylinositol 3-kinase Catalytic Subunit, Chain A, domain 1"/>
    <property type="match status" value="1"/>
</dbReference>
<dbReference type="GO" id="GO:0005737">
    <property type="term" value="C:cytoplasm"/>
    <property type="evidence" value="ECO:0007669"/>
    <property type="project" value="UniProtKB-SubCell"/>
</dbReference>
<dbReference type="InterPro" id="IPR015940">
    <property type="entry name" value="UBA"/>
</dbReference>
<keyword evidence="3" id="KW-0175">Coiled coil</keyword>
<evidence type="ECO:0000256" key="3">
    <source>
        <dbReference type="ARBA" id="ARBA00023054"/>
    </source>
</evidence>
<dbReference type="Pfam" id="PF00789">
    <property type="entry name" value="UBX"/>
    <property type="match status" value="1"/>
</dbReference>
<reference evidence="7" key="1">
    <citation type="submission" date="2022-01" db="EMBL/GenBank/DDBJ databases">
        <authorList>
            <person name="King R."/>
        </authorList>
    </citation>
    <scope>NUCLEOTIDE SEQUENCE</scope>
</reference>
<dbReference type="SUPFAM" id="SSF54236">
    <property type="entry name" value="Ubiquitin-like"/>
    <property type="match status" value="1"/>
</dbReference>
<dbReference type="GO" id="GO:0005634">
    <property type="term" value="C:nucleus"/>
    <property type="evidence" value="ECO:0007669"/>
    <property type="project" value="TreeGrafter"/>
</dbReference>
<dbReference type="InterPro" id="IPR029071">
    <property type="entry name" value="Ubiquitin-like_domsf"/>
</dbReference>
<evidence type="ECO:0000259" key="5">
    <source>
        <dbReference type="PROSITE" id="PS50030"/>
    </source>
</evidence>
<dbReference type="OrthoDB" id="10254930at2759"/>
<feature type="region of interest" description="Disordered" evidence="4">
    <location>
        <begin position="66"/>
        <end position="91"/>
    </location>
</feature>
<feature type="region of interest" description="Disordered" evidence="4">
    <location>
        <begin position="112"/>
        <end position="189"/>
    </location>
</feature>
<feature type="compositionally biased region" description="Basic and acidic residues" evidence="4">
    <location>
        <begin position="246"/>
        <end position="271"/>
    </location>
</feature>
<dbReference type="AlphaFoldDB" id="A0A9N9SHJ3"/>
<dbReference type="SMART" id="SM00166">
    <property type="entry name" value="UBX"/>
    <property type="match status" value="1"/>
</dbReference>
<organism evidence="7 8">
    <name type="scientific">Phaedon cochleariae</name>
    <name type="common">Mustard beetle</name>
    <dbReference type="NCBI Taxonomy" id="80249"/>
    <lineage>
        <taxon>Eukaryota</taxon>
        <taxon>Metazoa</taxon>
        <taxon>Ecdysozoa</taxon>
        <taxon>Arthropoda</taxon>
        <taxon>Hexapoda</taxon>
        <taxon>Insecta</taxon>
        <taxon>Pterygota</taxon>
        <taxon>Neoptera</taxon>
        <taxon>Endopterygota</taxon>
        <taxon>Coleoptera</taxon>
        <taxon>Polyphaga</taxon>
        <taxon>Cucujiformia</taxon>
        <taxon>Chrysomeloidea</taxon>
        <taxon>Chrysomelidae</taxon>
        <taxon>Chrysomelinae</taxon>
        <taxon>Chrysomelini</taxon>
        <taxon>Phaedon</taxon>
    </lineage>
</organism>
<evidence type="ECO:0000256" key="4">
    <source>
        <dbReference type="SAM" id="MobiDB-lite"/>
    </source>
</evidence>
<evidence type="ECO:0000259" key="6">
    <source>
        <dbReference type="PROSITE" id="PS50033"/>
    </source>
</evidence>
<keyword evidence="8" id="KW-1185">Reference proteome</keyword>